<dbReference type="EMBL" id="KN837167">
    <property type="protein sequence ID" value="KIJ37663.1"/>
    <property type="molecule type" value="Genomic_DNA"/>
</dbReference>
<sequence>MTEEFKLVPEDEVTPRRKVPEVEAVNPALRKGVVFALPFGQNFSQPGNLPFKTFTHDPLASSPPTAPPAPSSRDKDDVPHPGSPNAPIIGNANDDWGFEYDDFNITTLEKEILQENRKLKHRHKIRREQQYTRWKQEVIPRLIPLYMDLRFKTQYGKYPMELAPEAEAPCTCGKHPRRIKVTLAYWDRLEQTHIQYCLCKPTSNQLIKRGFFPCAPIQPSLAFDVNLLDLASTNMYYLAPNIAGWALTLEMFWKEKGYVLGQRERLRRRFANAFQWYGVLQDNVKAYVQDKIDSAQPLPRSEISGGYCLVETPSHAAPTPIMTLQPNLQLASPKKPVNACDIIAPTDASLSGDEPRITLGKRVMIEEEVDIEYSNKQPCKPTPKEEEAVTSQPAEDNDTRGDSARKEREALKRPSAYLRRMCPACFATLSSSREGPSGSHVLVCIDANFTQKCLKPKYNDPMLIHPNTHFVPEDDVNHMEFEVEEARGSKRSQGLLRELMQGLLPDSILDDCEESFIAAQEATAKASGKFFIDTGLMALVCRHDRPLWVVNMTTPGEKQFYAFALIKQLFKHLPDHWKIGLLYDIACQLQRSMAKHGILAEYYHRITFAVSVFHAYGHQWACQLLYHPRKRAGFGLTDGEGCKRFWSAIRRLIPSLRISGRYRRRWVLDRQFHFNRRDGLRLLGHWINRKYKACHQRKKKAERTLRKKNVTTEVIHEQWAAQVKAQTAKLQKQSKDAGDREIERIMELRVDRDELQRRIRMLQGERTALNASQVETLAAIAEDIVTAREEMDALTKRLCGAERSLLGQARKKLNDLKGNEFLRLRMNARALKTRIRSKIVGQKFERSRLERVYRHQVTREKDHAPTKKLLKRGHHAVTALVNKFNNLVKQMKRVVKKGDAPRGARVPKPLKAKQLFCLDVDDEIWNEDGLLADNQDTPPWLGDQDVRDAISAQLELDRVKEEQERLAWEEEAMMVWIEEEKRAMQIARIHAESKLLN</sequence>
<reference evidence="4 5" key="1">
    <citation type="submission" date="2014-06" db="EMBL/GenBank/DDBJ databases">
        <title>Evolutionary Origins and Diversification of the Mycorrhizal Mutualists.</title>
        <authorList>
            <consortium name="DOE Joint Genome Institute"/>
            <consortium name="Mycorrhizal Genomics Consortium"/>
            <person name="Kohler A."/>
            <person name="Kuo A."/>
            <person name="Nagy L.G."/>
            <person name="Floudas D."/>
            <person name="Copeland A."/>
            <person name="Barry K.W."/>
            <person name="Cichocki N."/>
            <person name="Veneault-Fourrey C."/>
            <person name="LaButti K."/>
            <person name="Lindquist E.A."/>
            <person name="Lipzen A."/>
            <person name="Lundell T."/>
            <person name="Morin E."/>
            <person name="Murat C."/>
            <person name="Riley R."/>
            <person name="Ohm R."/>
            <person name="Sun H."/>
            <person name="Tunlid A."/>
            <person name="Henrissat B."/>
            <person name="Grigoriev I.V."/>
            <person name="Hibbett D.S."/>
            <person name="Martin F."/>
        </authorList>
    </citation>
    <scope>NUCLEOTIDE SEQUENCE [LARGE SCALE GENOMIC DNA]</scope>
    <source>
        <strain evidence="4 5">SS14</strain>
    </source>
</reference>
<evidence type="ECO:0000313" key="4">
    <source>
        <dbReference type="EMBL" id="KIJ37663.1"/>
    </source>
</evidence>
<evidence type="ECO:0000313" key="5">
    <source>
        <dbReference type="Proteomes" id="UP000054279"/>
    </source>
</evidence>
<evidence type="ECO:0000256" key="2">
    <source>
        <dbReference type="SAM" id="MobiDB-lite"/>
    </source>
</evidence>
<dbReference type="Pfam" id="PF18802">
    <property type="entry name" value="CxC1"/>
    <property type="match status" value="1"/>
</dbReference>
<organism evidence="4 5">
    <name type="scientific">Sphaerobolus stellatus (strain SS14)</name>
    <dbReference type="NCBI Taxonomy" id="990650"/>
    <lineage>
        <taxon>Eukaryota</taxon>
        <taxon>Fungi</taxon>
        <taxon>Dikarya</taxon>
        <taxon>Basidiomycota</taxon>
        <taxon>Agaricomycotina</taxon>
        <taxon>Agaricomycetes</taxon>
        <taxon>Phallomycetidae</taxon>
        <taxon>Geastrales</taxon>
        <taxon>Sphaerobolaceae</taxon>
        <taxon>Sphaerobolus</taxon>
    </lineage>
</organism>
<proteinExistence type="predicted"/>
<keyword evidence="1" id="KW-0175">Coiled coil</keyword>
<dbReference type="Pfam" id="PF18758">
    <property type="entry name" value="KDZ"/>
    <property type="match status" value="1"/>
</dbReference>
<feature type="region of interest" description="Disordered" evidence="2">
    <location>
        <begin position="372"/>
        <end position="410"/>
    </location>
</feature>
<dbReference type="InterPro" id="IPR040521">
    <property type="entry name" value="KDZ"/>
</dbReference>
<gene>
    <name evidence="4" type="ORF">M422DRAFT_177688</name>
</gene>
<dbReference type="InterPro" id="IPR041320">
    <property type="entry name" value="CxC1"/>
</dbReference>
<feature type="compositionally biased region" description="Basic and acidic residues" evidence="2">
    <location>
        <begin position="397"/>
        <end position="410"/>
    </location>
</feature>
<dbReference type="PANTHER" id="PTHR33096:SF1">
    <property type="entry name" value="CXC1-LIKE CYSTEINE CLUSTER ASSOCIATED WITH KDZ TRANSPOSASES DOMAIN-CONTAINING PROTEIN"/>
    <property type="match status" value="1"/>
</dbReference>
<accession>A0A0C9U3Z7</accession>
<dbReference type="OrthoDB" id="3237105at2759"/>
<feature type="coiled-coil region" evidence="1">
    <location>
        <begin position="745"/>
        <end position="797"/>
    </location>
</feature>
<keyword evidence="5" id="KW-1185">Reference proteome</keyword>
<dbReference type="Proteomes" id="UP000054279">
    <property type="component" value="Unassembled WGS sequence"/>
</dbReference>
<dbReference type="PANTHER" id="PTHR33096">
    <property type="entry name" value="CXC2 DOMAIN-CONTAINING PROTEIN"/>
    <property type="match status" value="1"/>
</dbReference>
<protein>
    <recommendedName>
        <fullName evidence="3">CxC1-like cysteine cluster associated with KDZ transposases domain-containing protein</fullName>
    </recommendedName>
</protein>
<name>A0A0C9U3Z7_SPHS4</name>
<feature type="region of interest" description="Disordered" evidence="2">
    <location>
        <begin position="48"/>
        <end position="91"/>
    </location>
</feature>
<dbReference type="HOGENOM" id="CLU_004552_10_1_1"/>
<dbReference type="AlphaFoldDB" id="A0A0C9U3Z7"/>
<evidence type="ECO:0000256" key="1">
    <source>
        <dbReference type="SAM" id="Coils"/>
    </source>
</evidence>
<evidence type="ECO:0000259" key="3">
    <source>
        <dbReference type="Pfam" id="PF18802"/>
    </source>
</evidence>
<feature type="domain" description="CxC1-like cysteine cluster associated with KDZ transposases" evidence="3">
    <location>
        <begin position="168"/>
        <end position="230"/>
    </location>
</feature>